<dbReference type="GO" id="GO:0004619">
    <property type="term" value="F:phosphoglycerate mutase activity"/>
    <property type="evidence" value="ECO:0007669"/>
    <property type="project" value="UniProtKB-EC"/>
</dbReference>
<sequence length="36" mass="3702">RAKVTGILADVSPTVLGSMGVDIPSSMTGMDLNRVI</sequence>
<organism evidence="2 3">
    <name type="scientific">candidate division WS6 bacterium 34_10</name>
    <dbReference type="NCBI Taxonomy" id="1641389"/>
    <lineage>
        <taxon>Bacteria</taxon>
        <taxon>Candidatus Dojkabacteria</taxon>
    </lineage>
</organism>
<evidence type="ECO:0000313" key="2">
    <source>
        <dbReference type="EMBL" id="KUK76334.1"/>
    </source>
</evidence>
<evidence type="ECO:0000313" key="3">
    <source>
        <dbReference type="Proteomes" id="UP000053904"/>
    </source>
</evidence>
<name>A0A101HGK5_9BACT</name>
<evidence type="ECO:0000313" key="1">
    <source>
        <dbReference type="EMBL" id="KUK76328.1"/>
    </source>
</evidence>
<protein>
    <submittedName>
        <fullName evidence="2">Phosphoglyceromutase</fullName>
        <ecNumber evidence="2">5.4.2.12</ecNumber>
    </submittedName>
</protein>
<dbReference type="AlphaFoldDB" id="A0A101HGK5"/>
<comment type="caution">
    <text evidence="2">The sequence shown here is derived from an EMBL/GenBank/DDBJ whole genome shotgun (WGS) entry which is preliminary data.</text>
</comment>
<dbReference type="EMBL" id="LGGO01000169">
    <property type="protein sequence ID" value="KUK76328.1"/>
    <property type="molecule type" value="Genomic_DNA"/>
</dbReference>
<accession>A0A101HGK5</accession>
<reference evidence="2" key="1">
    <citation type="journal article" date="2015" name="MBio">
        <title>Genome-resolved metagenomic analysis reveals roles for candidate phyla and other microbial community members in biogeochemical transformations in oil reservoirs.</title>
        <authorList>
            <person name="Hu P."/>
            <person name="Tom L."/>
            <person name="Singh A."/>
            <person name="Thomas B.C."/>
            <person name="Baker B.J."/>
            <person name="Piceno Y.M."/>
            <person name="Andersen G.L."/>
            <person name="Banfield J.F."/>
        </authorList>
    </citation>
    <scope>NUCLEOTIDE SEQUENCE [LARGE SCALE GENOMIC DNA]</scope>
    <source>
        <strain evidence="2">34_10</strain>
    </source>
</reference>
<reference evidence="3" key="2">
    <citation type="journal article" date="2015" name="MBio">
        <title>Genome-Resolved Metagenomic Analysis Reveals Roles for Candidate Phyla and Other Microbial Community Members in Biogeochemical Transformations in Oil Reservoirs.</title>
        <authorList>
            <person name="Hu P."/>
            <person name="Tom L."/>
            <person name="Singh A."/>
            <person name="Thomas B.C."/>
            <person name="Baker B.J."/>
            <person name="Piceno Y.M."/>
            <person name="Andersen G.L."/>
            <person name="Banfield J.F."/>
        </authorList>
    </citation>
    <scope>NUCLEOTIDE SEQUENCE [LARGE SCALE GENOMIC DNA]</scope>
</reference>
<dbReference type="EMBL" id="LGGO01000168">
    <property type="protein sequence ID" value="KUK76334.1"/>
    <property type="molecule type" value="Genomic_DNA"/>
</dbReference>
<keyword evidence="2" id="KW-0413">Isomerase</keyword>
<gene>
    <name evidence="2" type="ORF">XD93_0977</name>
    <name evidence="1" type="ORF">XD93_0981</name>
</gene>
<dbReference type="Proteomes" id="UP000053904">
    <property type="component" value="Unassembled WGS sequence"/>
</dbReference>
<feature type="non-terminal residue" evidence="2">
    <location>
        <position position="1"/>
    </location>
</feature>
<dbReference type="EC" id="5.4.2.12" evidence="2"/>
<proteinExistence type="predicted"/>